<feature type="region of interest" description="Disordered" evidence="1">
    <location>
        <begin position="66"/>
        <end position="86"/>
    </location>
</feature>
<gene>
    <name evidence="2" type="ORF">GIB67_030589</name>
</gene>
<dbReference type="EMBL" id="JACGCM010000018">
    <property type="protein sequence ID" value="KAF6176906.1"/>
    <property type="molecule type" value="Genomic_DNA"/>
</dbReference>
<dbReference type="Proteomes" id="UP000541444">
    <property type="component" value="Unassembled WGS sequence"/>
</dbReference>
<evidence type="ECO:0000313" key="3">
    <source>
        <dbReference type="Proteomes" id="UP000541444"/>
    </source>
</evidence>
<dbReference type="OrthoDB" id="4062651at2759"/>
<feature type="compositionally biased region" description="Polar residues" evidence="1">
    <location>
        <begin position="77"/>
        <end position="86"/>
    </location>
</feature>
<dbReference type="Gene3D" id="3.30.200.20">
    <property type="entry name" value="Phosphorylase Kinase, domain 1"/>
    <property type="match status" value="1"/>
</dbReference>
<comment type="caution">
    <text evidence="2">The sequence shown here is derived from an EMBL/GenBank/DDBJ whole genome shotgun (WGS) entry which is preliminary data.</text>
</comment>
<proteinExistence type="predicted"/>
<evidence type="ECO:0000256" key="1">
    <source>
        <dbReference type="SAM" id="MobiDB-lite"/>
    </source>
</evidence>
<dbReference type="AlphaFoldDB" id="A0A7J7PBW3"/>
<name>A0A7J7PBW3_9MAGN</name>
<keyword evidence="3" id="KW-1185">Reference proteome</keyword>
<protein>
    <submittedName>
        <fullName evidence="2">Uncharacterized protein</fullName>
    </submittedName>
</protein>
<reference evidence="2 3" key="1">
    <citation type="journal article" date="2020" name="IScience">
        <title>Genome Sequencing of the Endangered Kingdonia uniflora (Circaeasteraceae, Ranunculales) Reveals Potential Mechanisms of Evolutionary Specialization.</title>
        <authorList>
            <person name="Sun Y."/>
            <person name="Deng T."/>
            <person name="Zhang A."/>
            <person name="Moore M.J."/>
            <person name="Landis J.B."/>
            <person name="Lin N."/>
            <person name="Zhang H."/>
            <person name="Zhang X."/>
            <person name="Huang J."/>
            <person name="Zhang X."/>
            <person name="Sun H."/>
            <person name="Wang H."/>
        </authorList>
    </citation>
    <scope>NUCLEOTIDE SEQUENCE [LARGE SCALE GENOMIC DNA]</scope>
    <source>
        <strain evidence="2">TB1705</strain>
        <tissue evidence="2">Leaf</tissue>
    </source>
</reference>
<sequence length="334" mass="37526">ENDAHKIYQGLNGGNDFKYRETYKILAREPRWANLRDVGLNHAGNVPRNIVKRTLDNSSLRNSVRSNNLSEDLDSLPTPQSVGQNSELDGSLQAEVMKRLAKKGGPDPLGLGIDFCHYRLPRKDEETTIKRIVRISEEKLVVREWTVLTNVPDNIISTLTLLFDPPWMVFFEDAVYDESKSRYFISLGTLKEYLTSPVQVNVGKVSSPTTNVSQLLEKVADNEKGLNAKDVCIKALVAGICFHAYQQLAMTYTLLCSFLGGPLPFVKRFSYAEIKKATGGFSSIIVTHSDGSVYKAQFRGGLVVVVKEVRIFNEAKDAFNKEVELLMRLHRQLL</sequence>
<accession>A0A7J7PBW3</accession>
<organism evidence="2 3">
    <name type="scientific">Kingdonia uniflora</name>
    <dbReference type="NCBI Taxonomy" id="39325"/>
    <lineage>
        <taxon>Eukaryota</taxon>
        <taxon>Viridiplantae</taxon>
        <taxon>Streptophyta</taxon>
        <taxon>Embryophyta</taxon>
        <taxon>Tracheophyta</taxon>
        <taxon>Spermatophyta</taxon>
        <taxon>Magnoliopsida</taxon>
        <taxon>Ranunculales</taxon>
        <taxon>Circaeasteraceae</taxon>
        <taxon>Kingdonia</taxon>
    </lineage>
</organism>
<feature type="non-terminal residue" evidence="2">
    <location>
        <position position="1"/>
    </location>
</feature>
<evidence type="ECO:0000313" key="2">
    <source>
        <dbReference type="EMBL" id="KAF6176906.1"/>
    </source>
</evidence>